<gene>
    <name evidence="2" type="ORF">D7W81_18785</name>
</gene>
<accession>A0A3A8QM76</accession>
<evidence type="ECO:0000313" key="2">
    <source>
        <dbReference type="EMBL" id="RKH64284.1"/>
    </source>
</evidence>
<dbReference type="RefSeq" id="WP_120556775.1">
    <property type="nucleotide sequence ID" value="NZ_RAWK01000107.1"/>
</dbReference>
<dbReference type="AlphaFoldDB" id="A0A3A8QM76"/>
<dbReference type="InterPro" id="IPR036390">
    <property type="entry name" value="WH_DNA-bd_sf"/>
</dbReference>
<name>A0A3A8QM76_9BACT</name>
<dbReference type="EMBL" id="RAWK01000107">
    <property type="protein sequence ID" value="RKH64284.1"/>
    <property type="molecule type" value="Genomic_DNA"/>
</dbReference>
<protein>
    <recommendedName>
        <fullName evidence="1">O-methyltransferase dimerisation domain-containing protein</fullName>
    </recommendedName>
</protein>
<dbReference type="InterPro" id="IPR012967">
    <property type="entry name" value="COMT_dimerisation"/>
</dbReference>
<dbReference type="Proteomes" id="UP000267003">
    <property type="component" value="Unassembled WGS sequence"/>
</dbReference>
<dbReference type="Gene3D" id="1.10.10.10">
    <property type="entry name" value="Winged helix-like DNA-binding domain superfamily/Winged helix DNA-binding domain"/>
    <property type="match status" value="1"/>
</dbReference>
<sequence length="82" mass="8835">MLELVEQYRPRIIEALTKATPQGLTVKELCAALGAGEQVLRRCLAALVLAGVIRETARYTPGARGAVPRAYSLTDANREGEP</sequence>
<dbReference type="OrthoDB" id="5519261at2"/>
<dbReference type="Pfam" id="PF08100">
    <property type="entry name" value="Dimerisation"/>
    <property type="match status" value="1"/>
</dbReference>
<proteinExistence type="predicted"/>
<comment type="caution">
    <text evidence="2">The sequence shown here is derived from an EMBL/GenBank/DDBJ whole genome shotgun (WGS) entry which is preliminary data.</text>
</comment>
<keyword evidence="3" id="KW-1185">Reference proteome</keyword>
<reference evidence="3" key="1">
    <citation type="submission" date="2018-09" db="EMBL/GenBank/DDBJ databases">
        <authorList>
            <person name="Livingstone P.G."/>
            <person name="Whitworth D.E."/>
        </authorList>
    </citation>
    <scope>NUCLEOTIDE SEQUENCE [LARGE SCALE GENOMIC DNA]</scope>
    <source>
        <strain evidence="3">AB050A</strain>
    </source>
</reference>
<organism evidence="2 3">
    <name type="scientific">Corallococcus aberystwythensis</name>
    <dbReference type="NCBI Taxonomy" id="2316722"/>
    <lineage>
        <taxon>Bacteria</taxon>
        <taxon>Pseudomonadati</taxon>
        <taxon>Myxococcota</taxon>
        <taxon>Myxococcia</taxon>
        <taxon>Myxococcales</taxon>
        <taxon>Cystobacterineae</taxon>
        <taxon>Myxococcaceae</taxon>
        <taxon>Corallococcus</taxon>
    </lineage>
</organism>
<dbReference type="InterPro" id="IPR036388">
    <property type="entry name" value="WH-like_DNA-bd_sf"/>
</dbReference>
<evidence type="ECO:0000259" key="1">
    <source>
        <dbReference type="Pfam" id="PF08100"/>
    </source>
</evidence>
<evidence type="ECO:0000313" key="3">
    <source>
        <dbReference type="Proteomes" id="UP000267003"/>
    </source>
</evidence>
<feature type="domain" description="O-methyltransferase dimerisation" evidence="1">
    <location>
        <begin position="11"/>
        <end position="76"/>
    </location>
</feature>
<dbReference type="SUPFAM" id="SSF46785">
    <property type="entry name" value="Winged helix' DNA-binding domain"/>
    <property type="match status" value="1"/>
</dbReference>